<sequence>MSVKQLSLFDEQPEDSNKFFTRKRSWSAAKHRIMLRYIQAHCYNLGGNKPYQSMYINYVDGFAGAGKYDEGIGIEYFVDNSNFWQRYKTEFLDTDGSPLIALKCSKIFSAEGRVTLRCFFTEEDKDLNQKLKSNCSFIGEGLPYKIYEPQRFDKVLAQIMNELGKYPTLFFLDAFGVKGVTFEQICSIADYVSQYKGELFLLFHNRAVARNAGFYKTTYKNDKDHKTAETYTENLTKLLGHNSDSDWKPKWLEYQDQEEKQKFERWALEYFKSRLQKESSFKGVASFEVKEEYNDTRPQYHIVVGSNHPQKAFGEFLNEFFCKENELLFFEVDKSGSNHKFLSQAWERQNYERILQIKPKIIDILREKNKDWMTLKEVITLIILEVANLGYLSRAKYREILLNLYNEKIIEARDLGVRGNLTLNNYIKLVQWY</sequence>
<gene>
    <name evidence="1" type="primary">tcmP</name>
    <name evidence="1" type="ORF">I8748_11425</name>
</gene>
<organism evidence="1 2">
    <name type="scientific">Amazonocrinis nigriterrae CENA67</name>
    <dbReference type="NCBI Taxonomy" id="2794033"/>
    <lineage>
        <taxon>Bacteria</taxon>
        <taxon>Bacillati</taxon>
        <taxon>Cyanobacteriota</taxon>
        <taxon>Cyanophyceae</taxon>
        <taxon>Nostocales</taxon>
        <taxon>Nostocaceae</taxon>
        <taxon>Amazonocrinis</taxon>
        <taxon>Amazonocrinis nigriterrae</taxon>
    </lineage>
</organism>
<protein>
    <submittedName>
        <fullName evidence="1">Three-Cys-motif partner protein TcmP</fullName>
    </submittedName>
</protein>
<accession>A0A8J7HN84</accession>
<dbReference type="InterPro" id="IPR031009">
    <property type="entry name" value="Tcm_partner"/>
</dbReference>
<dbReference type="AlphaFoldDB" id="A0A8J7HN84"/>
<reference evidence="1 2" key="1">
    <citation type="journal article" date="2021" name="Int. J. Syst. Evol. Microbiol.">
        <title>Amazonocrinis nigriterrae gen. nov., sp. nov., Atlanticothrix silvestris gen. nov., sp. nov. and Dendronalium phyllosphericum gen. nov., sp. nov., nostocacean cyanobacteria from Brazilian environments.</title>
        <authorList>
            <person name="Alvarenga D.O."/>
            <person name="Andreote A.P.D."/>
            <person name="Branco L.H.Z."/>
            <person name="Delbaje E."/>
            <person name="Cruz R.B."/>
            <person name="Varani A.M."/>
            <person name="Fiore M.F."/>
        </authorList>
    </citation>
    <scope>NUCLEOTIDE SEQUENCE [LARGE SCALE GENOMIC DNA]</scope>
    <source>
        <strain evidence="1 2">CENA67</strain>
    </source>
</reference>
<dbReference type="EMBL" id="JAECZC010000016">
    <property type="protein sequence ID" value="MBH8562783.1"/>
    <property type="molecule type" value="Genomic_DNA"/>
</dbReference>
<evidence type="ECO:0000313" key="2">
    <source>
        <dbReference type="Proteomes" id="UP000632766"/>
    </source>
</evidence>
<proteinExistence type="predicted"/>
<evidence type="ECO:0000313" key="1">
    <source>
        <dbReference type="EMBL" id="MBH8562783.1"/>
    </source>
</evidence>
<dbReference type="Proteomes" id="UP000632766">
    <property type="component" value="Unassembled WGS sequence"/>
</dbReference>
<comment type="caution">
    <text evidence="1">The sequence shown here is derived from an EMBL/GenBank/DDBJ whole genome shotgun (WGS) entry which is preliminary data.</text>
</comment>
<keyword evidence="2" id="KW-1185">Reference proteome</keyword>
<name>A0A8J7HN84_9NOST</name>
<dbReference type="NCBIfam" id="TIGR04474">
    <property type="entry name" value="tcm_partner"/>
    <property type="match status" value="1"/>
</dbReference>
<dbReference type="RefSeq" id="WP_198124684.1">
    <property type="nucleotide sequence ID" value="NZ_JAECZC010000016.1"/>
</dbReference>